<sequence>MAAFAVSFLGRQDQAHAHTKPEAAMSSNDQILKQLLSSLHRRFAIDIEQVTAASRLSDIGIDSLHLVDIMLDMEDAFGFRFESLLLPPNPSLEQITNAILREQAPE</sequence>
<dbReference type="InterPro" id="IPR036736">
    <property type="entry name" value="ACP-like_sf"/>
</dbReference>
<evidence type="ECO:0000313" key="3">
    <source>
        <dbReference type="Proteomes" id="UP001158049"/>
    </source>
</evidence>
<dbReference type="SUPFAM" id="SSF47336">
    <property type="entry name" value="ACP-like"/>
    <property type="match status" value="1"/>
</dbReference>
<dbReference type="Gene3D" id="1.10.1200.10">
    <property type="entry name" value="ACP-like"/>
    <property type="match status" value="1"/>
</dbReference>
<reference evidence="2 3" key="1">
    <citation type="submission" date="2017-05" db="EMBL/GenBank/DDBJ databases">
        <authorList>
            <person name="Varghese N."/>
            <person name="Submissions S."/>
        </authorList>
    </citation>
    <scope>NUCLEOTIDE SEQUENCE [LARGE SCALE GENOMIC DNA]</scope>
    <source>
        <strain evidence="2 3">DSM 26001</strain>
    </source>
</reference>
<dbReference type="InterPro" id="IPR009081">
    <property type="entry name" value="PP-bd_ACP"/>
</dbReference>
<protein>
    <submittedName>
        <fullName evidence="2">Acyl carrier protein</fullName>
    </submittedName>
</protein>
<feature type="domain" description="Carrier" evidence="1">
    <location>
        <begin position="26"/>
        <end position="103"/>
    </location>
</feature>
<dbReference type="Pfam" id="PF00550">
    <property type="entry name" value="PP-binding"/>
    <property type="match status" value="1"/>
</dbReference>
<comment type="caution">
    <text evidence="2">The sequence shown here is derived from an EMBL/GenBank/DDBJ whole genome shotgun (WGS) entry which is preliminary data.</text>
</comment>
<dbReference type="Proteomes" id="UP001158049">
    <property type="component" value="Unassembled WGS sequence"/>
</dbReference>
<gene>
    <name evidence="2" type="ORF">SAMN06295970_101496</name>
</gene>
<accession>A0ABY1PWU2</accession>
<organism evidence="2 3">
    <name type="scientific">Noviherbaspirillum suwonense</name>
    <dbReference type="NCBI Taxonomy" id="1224511"/>
    <lineage>
        <taxon>Bacteria</taxon>
        <taxon>Pseudomonadati</taxon>
        <taxon>Pseudomonadota</taxon>
        <taxon>Betaproteobacteria</taxon>
        <taxon>Burkholderiales</taxon>
        <taxon>Oxalobacteraceae</taxon>
        <taxon>Noviherbaspirillum</taxon>
    </lineage>
</organism>
<name>A0ABY1PWU2_9BURK</name>
<evidence type="ECO:0000259" key="1">
    <source>
        <dbReference type="PROSITE" id="PS50075"/>
    </source>
</evidence>
<keyword evidence="3" id="KW-1185">Reference proteome</keyword>
<dbReference type="PROSITE" id="PS50075">
    <property type="entry name" value="CARRIER"/>
    <property type="match status" value="1"/>
</dbReference>
<proteinExistence type="predicted"/>
<evidence type="ECO:0000313" key="2">
    <source>
        <dbReference type="EMBL" id="SMP45325.1"/>
    </source>
</evidence>
<dbReference type="EMBL" id="FXUL01000001">
    <property type="protein sequence ID" value="SMP45325.1"/>
    <property type="molecule type" value="Genomic_DNA"/>
</dbReference>